<feature type="region of interest" description="Disordered" evidence="1">
    <location>
        <begin position="679"/>
        <end position="747"/>
    </location>
</feature>
<feature type="compositionally biased region" description="Polar residues" evidence="1">
    <location>
        <begin position="508"/>
        <end position="517"/>
    </location>
</feature>
<evidence type="ECO:0008006" key="4">
    <source>
        <dbReference type="Google" id="ProtNLM"/>
    </source>
</evidence>
<dbReference type="OrthoDB" id="4085524at2759"/>
<feature type="compositionally biased region" description="Polar residues" evidence="1">
    <location>
        <begin position="399"/>
        <end position="410"/>
    </location>
</feature>
<organism evidence="2 3">
    <name type="scientific">Wickerhamomyces pijperi</name>
    <name type="common">Yeast</name>
    <name type="synonym">Pichia pijperi</name>
    <dbReference type="NCBI Taxonomy" id="599730"/>
    <lineage>
        <taxon>Eukaryota</taxon>
        <taxon>Fungi</taxon>
        <taxon>Dikarya</taxon>
        <taxon>Ascomycota</taxon>
        <taxon>Saccharomycotina</taxon>
        <taxon>Saccharomycetes</taxon>
        <taxon>Phaffomycetales</taxon>
        <taxon>Wickerhamomycetaceae</taxon>
        <taxon>Wickerhamomyces</taxon>
    </lineage>
</organism>
<name>A0A9P8TJM3_WICPI</name>
<feature type="compositionally biased region" description="Basic residues" evidence="1">
    <location>
        <begin position="114"/>
        <end position="124"/>
    </location>
</feature>
<evidence type="ECO:0000256" key="1">
    <source>
        <dbReference type="SAM" id="MobiDB-lite"/>
    </source>
</evidence>
<dbReference type="Proteomes" id="UP000774326">
    <property type="component" value="Unassembled WGS sequence"/>
</dbReference>
<feature type="region of interest" description="Disordered" evidence="1">
    <location>
        <begin position="457"/>
        <end position="579"/>
    </location>
</feature>
<feature type="compositionally biased region" description="Low complexity" evidence="1">
    <location>
        <begin position="175"/>
        <end position="187"/>
    </location>
</feature>
<evidence type="ECO:0000313" key="2">
    <source>
        <dbReference type="EMBL" id="KAH3680736.1"/>
    </source>
</evidence>
<feature type="compositionally biased region" description="Polar residues" evidence="1">
    <location>
        <begin position="48"/>
        <end position="107"/>
    </location>
</feature>
<dbReference type="AlphaFoldDB" id="A0A9P8TJM3"/>
<proteinExistence type="predicted"/>
<evidence type="ECO:0000313" key="3">
    <source>
        <dbReference type="Proteomes" id="UP000774326"/>
    </source>
</evidence>
<feature type="compositionally biased region" description="Polar residues" evidence="1">
    <location>
        <begin position="592"/>
        <end position="608"/>
    </location>
</feature>
<feature type="region of interest" description="Disordered" evidence="1">
    <location>
        <begin position="47"/>
        <end position="187"/>
    </location>
</feature>
<feature type="compositionally biased region" description="Basic residues" evidence="1">
    <location>
        <begin position="152"/>
        <end position="162"/>
    </location>
</feature>
<feature type="compositionally biased region" description="Polar residues" evidence="1">
    <location>
        <begin position="279"/>
        <end position="308"/>
    </location>
</feature>
<keyword evidence="3" id="KW-1185">Reference proteome</keyword>
<feature type="compositionally biased region" description="Polar residues" evidence="1">
    <location>
        <begin position="615"/>
        <end position="635"/>
    </location>
</feature>
<reference evidence="2" key="2">
    <citation type="submission" date="2021-01" db="EMBL/GenBank/DDBJ databases">
        <authorList>
            <person name="Schikora-Tamarit M.A."/>
        </authorList>
    </citation>
    <scope>NUCLEOTIDE SEQUENCE</scope>
    <source>
        <strain evidence="2">CBS2887</strain>
    </source>
</reference>
<protein>
    <recommendedName>
        <fullName evidence="4">Eisosome protein SEG1</fullName>
    </recommendedName>
</protein>
<feature type="compositionally biased region" description="Low complexity" evidence="1">
    <location>
        <begin position="462"/>
        <end position="475"/>
    </location>
</feature>
<sequence length="747" mass="81415">MIIILVEGFDKKLTLTLIIQQNTLDVNSNALAAATAIGQALKTGQPIPRSNSLQRTASLQRSSLQNGKATMSRTSSLMSIGQRRTSLRTPSTPVAKSNSFSTSNGSTIVLPPRVKPKTQKRHIPGPHGLITIEVPIEEESESATSFTSKTRQPAKRPVKKKTKDNGQAKPRAAHSNSSETNSLRSLNSLNSASRRPILEEPIPEDVPAVFESPTILENETDIDLPNTNEEFEAHLDGVLEDDPTPPIEDSKELEKLTAQKKEQEALVLTELQNEEEQINQDLNNKSVLTDTSDDVPSTAKSQLSSNDVSTLNTELSELQEMKPANSMAQQIRSTIPSLIVSSHGQQTDNSNISSSDQLDVASSLYSSDAEATRMTTQRFAEESDSVIYSTPPQEPELTQAEQELSSINSKTAKRDSLAPKKSALKYKTSSSSINLSDPNNAAADAYISLTTAENTRLNSRPSVSNGNISRSRSNSQTNGLAQTKPKRPQSMVSKPKESPSKAKAARPQSAQVSQPSAYQHAETRTKSASNAAAVNATMKKNEIPKPAERTSSFEKVKTADSNSAFKKKSLRDPSFGTRPATVESNLGFYRNQASSQQRATPTTGTIASQPGYHTEQPTTARSNAMPISSITTTNGSSRFKSRFDDSDSEDELPINTKMLGTQNNQGLRKPKSQYTLRSASNNAVLDQSPAKSMPPADRQRGTRFFSENTQFTTHHHSTPMNNDIEEKKKTSFGGKLKKLFGRNKDKD</sequence>
<feature type="compositionally biased region" description="Basic and acidic residues" evidence="1">
    <location>
        <begin position="539"/>
        <end position="558"/>
    </location>
</feature>
<gene>
    <name evidence="2" type="ORF">WICPIJ_008133</name>
</gene>
<feature type="compositionally biased region" description="Polar residues" evidence="1">
    <location>
        <begin position="427"/>
        <end position="439"/>
    </location>
</feature>
<feature type="region of interest" description="Disordered" evidence="1">
    <location>
        <begin position="274"/>
        <end position="308"/>
    </location>
</feature>
<comment type="caution">
    <text evidence="2">The sequence shown here is derived from an EMBL/GenBank/DDBJ whole genome shotgun (WGS) entry which is preliminary data.</text>
</comment>
<reference evidence="2" key="1">
    <citation type="journal article" date="2021" name="Open Biol.">
        <title>Shared evolutionary footprints suggest mitochondrial oxidative damage underlies multiple complex I losses in fungi.</title>
        <authorList>
            <person name="Schikora-Tamarit M.A."/>
            <person name="Marcet-Houben M."/>
            <person name="Nosek J."/>
            <person name="Gabaldon T."/>
        </authorList>
    </citation>
    <scope>NUCLEOTIDE SEQUENCE</scope>
    <source>
        <strain evidence="2">CBS2887</strain>
    </source>
</reference>
<feature type="region of interest" description="Disordered" evidence="1">
    <location>
        <begin position="592"/>
        <end position="653"/>
    </location>
</feature>
<accession>A0A9P8TJM3</accession>
<feature type="region of interest" description="Disordered" evidence="1">
    <location>
        <begin position="372"/>
        <end position="439"/>
    </location>
</feature>
<dbReference type="EMBL" id="JAEUBG010004672">
    <property type="protein sequence ID" value="KAH3680736.1"/>
    <property type="molecule type" value="Genomic_DNA"/>
</dbReference>